<dbReference type="RefSeq" id="WP_285975194.1">
    <property type="nucleotide sequence ID" value="NZ_CP127221.1"/>
</dbReference>
<evidence type="ECO:0000256" key="1">
    <source>
        <dbReference type="SAM" id="Phobius"/>
    </source>
</evidence>
<keyword evidence="1" id="KW-1133">Transmembrane helix</keyword>
<gene>
    <name evidence="2" type="ORF">QQX03_07805</name>
</gene>
<protein>
    <submittedName>
        <fullName evidence="2">Uncharacterized protein</fullName>
    </submittedName>
</protein>
<proteinExistence type="predicted"/>
<feature type="transmembrane region" description="Helical" evidence="1">
    <location>
        <begin position="18"/>
        <end position="37"/>
    </location>
</feature>
<evidence type="ECO:0000313" key="2">
    <source>
        <dbReference type="EMBL" id="WIW94878.1"/>
    </source>
</evidence>
<dbReference type="AlphaFoldDB" id="A0A9Y2B6A3"/>
<keyword evidence="3" id="KW-1185">Reference proteome</keyword>
<keyword evidence="1" id="KW-0472">Membrane</keyword>
<name>A0A9Y2B6A3_9SPHN</name>
<evidence type="ECO:0000313" key="3">
    <source>
        <dbReference type="Proteomes" id="UP001231445"/>
    </source>
</evidence>
<reference evidence="2 3" key="1">
    <citation type="submission" date="2023-06" db="EMBL/GenBank/DDBJ databases">
        <title>Altererythrobacter rubellus NBRC 112769 genome.</title>
        <authorList>
            <person name="Zhang K."/>
        </authorList>
    </citation>
    <scope>NUCLEOTIDE SEQUENCE [LARGE SCALE GENOMIC DNA]</scope>
    <source>
        <strain evidence="2 3">NBRC 112769</strain>
    </source>
</reference>
<organism evidence="2 3">
    <name type="scientific">Altererythrobacter rubellus</name>
    <dbReference type="NCBI Taxonomy" id="2173831"/>
    <lineage>
        <taxon>Bacteria</taxon>
        <taxon>Pseudomonadati</taxon>
        <taxon>Pseudomonadota</taxon>
        <taxon>Alphaproteobacteria</taxon>
        <taxon>Sphingomonadales</taxon>
        <taxon>Erythrobacteraceae</taxon>
        <taxon>Altererythrobacter</taxon>
    </lineage>
</organism>
<sequence>MISFALGNAVLSQESANLLLLVVAFSMLLTPLLFILYERVIAPRYARGVSRLPTISMKAMTSSWPDAAV</sequence>
<accession>A0A9Y2B6A3</accession>
<keyword evidence="1" id="KW-0812">Transmembrane</keyword>
<dbReference type="KEGG" id="arue:QQX03_07805"/>
<dbReference type="Proteomes" id="UP001231445">
    <property type="component" value="Chromosome"/>
</dbReference>
<dbReference type="EMBL" id="CP127221">
    <property type="protein sequence ID" value="WIW94878.1"/>
    <property type="molecule type" value="Genomic_DNA"/>
</dbReference>